<protein>
    <submittedName>
        <fullName evidence="1">Uncharacterized protein</fullName>
    </submittedName>
</protein>
<accession>A0A2J8AB91</accession>
<sequence length="285" mass="30008">MKGALAILGSMKLRGPSGDGRASNSGSNAGGGIIEQSVARLRAADDARKAREERLANMNPEYVDATLVECLSSGSETLDDKLAAFKELTAKCGLKSIVLAAFVKDGSPDLDFLQDLPFGLAKCIQFGIQNPILECDLAAPYINWDKYDINDFCALVESRCRWVAANLHAGRLQPPATYINLRDFASAMQSAPARVLALVEFLARLDPSVRPRGIFVNEPAGVHLPQDAGHGVAAVRGVMEAAGWAEGLLLVHVTAGNGLAHATVLECLAAGCNGIVASLCEQGPA</sequence>
<comment type="caution">
    <text evidence="1">The sequence shown here is derived from an EMBL/GenBank/DDBJ whole genome shotgun (WGS) entry which is preliminary data.</text>
</comment>
<evidence type="ECO:0000313" key="1">
    <source>
        <dbReference type="EMBL" id="PNH09792.1"/>
    </source>
</evidence>
<organism evidence="1 2">
    <name type="scientific">Tetrabaena socialis</name>
    <dbReference type="NCBI Taxonomy" id="47790"/>
    <lineage>
        <taxon>Eukaryota</taxon>
        <taxon>Viridiplantae</taxon>
        <taxon>Chlorophyta</taxon>
        <taxon>core chlorophytes</taxon>
        <taxon>Chlorophyceae</taxon>
        <taxon>CS clade</taxon>
        <taxon>Chlamydomonadales</taxon>
        <taxon>Tetrabaenaceae</taxon>
        <taxon>Tetrabaena</taxon>
    </lineage>
</organism>
<dbReference type="AlphaFoldDB" id="A0A2J8AB91"/>
<keyword evidence="2" id="KW-1185">Reference proteome</keyword>
<proteinExistence type="predicted"/>
<dbReference type="EMBL" id="PGGS01000078">
    <property type="protein sequence ID" value="PNH09792.1"/>
    <property type="molecule type" value="Genomic_DNA"/>
</dbReference>
<dbReference type="OrthoDB" id="5952569at2759"/>
<gene>
    <name evidence="1" type="ORF">TSOC_003559</name>
</gene>
<reference evidence="1 2" key="1">
    <citation type="journal article" date="2017" name="Mol. Biol. Evol.">
        <title>The 4-celled Tetrabaena socialis nuclear genome reveals the essential components for genetic control of cell number at the origin of multicellularity in the volvocine lineage.</title>
        <authorList>
            <person name="Featherston J."/>
            <person name="Arakaki Y."/>
            <person name="Hanschen E.R."/>
            <person name="Ferris P.J."/>
            <person name="Michod R.E."/>
            <person name="Olson B.J.S.C."/>
            <person name="Nozaki H."/>
            <person name="Durand P.M."/>
        </authorList>
    </citation>
    <scope>NUCLEOTIDE SEQUENCE [LARGE SCALE GENOMIC DNA]</scope>
    <source>
        <strain evidence="1 2">NIES-571</strain>
    </source>
</reference>
<name>A0A2J8AB91_9CHLO</name>
<dbReference type="Proteomes" id="UP000236333">
    <property type="component" value="Unassembled WGS sequence"/>
</dbReference>
<evidence type="ECO:0000313" key="2">
    <source>
        <dbReference type="Proteomes" id="UP000236333"/>
    </source>
</evidence>